<dbReference type="EMBL" id="JASBNA010000002">
    <property type="protein sequence ID" value="KAK7694266.1"/>
    <property type="molecule type" value="Genomic_DNA"/>
</dbReference>
<evidence type="ECO:0000256" key="3">
    <source>
        <dbReference type="ARBA" id="ARBA00023125"/>
    </source>
</evidence>
<protein>
    <recommendedName>
        <fullName evidence="8">BZIP domain-containing protein</fullName>
    </recommendedName>
</protein>
<keyword evidence="6" id="KW-0175">Coiled coil</keyword>
<feature type="compositionally biased region" description="Polar residues" evidence="7">
    <location>
        <begin position="195"/>
        <end position="242"/>
    </location>
</feature>
<name>A0AAW0GLE8_9APHY</name>
<dbReference type="GO" id="GO:0001228">
    <property type="term" value="F:DNA-binding transcription activator activity, RNA polymerase II-specific"/>
    <property type="evidence" value="ECO:0007669"/>
    <property type="project" value="TreeGrafter"/>
</dbReference>
<gene>
    <name evidence="9" type="ORF">QCA50_001446</name>
</gene>
<feature type="compositionally biased region" description="Low complexity" evidence="7">
    <location>
        <begin position="170"/>
        <end position="194"/>
    </location>
</feature>
<evidence type="ECO:0000256" key="7">
    <source>
        <dbReference type="SAM" id="MobiDB-lite"/>
    </source>
</evidence>
<evidence type="ECO:0000256" key="6">
    <source>
        <dbReference type="SAM" id="Coils"/>
    </source>
</evidence>
<evidence type="ECO:0000256" key="1">
    <source>
        <dbReference type="ARBA" id="ARBA00004123"/>
    </source>
</evidence>
<feature type="domain" description="BZIP" evidence="8">
    <location>
        <begin position="259"/>
        <end position="313"/>
    </location>
</feature>
<dbReference type="Gene3D" id="1.20.5.170">
    <property type="match status" value="1"/>
</dbReference>
<feature type="region of interest" description="Disordered" evidence="7">
    <location>
        <begin position="38"/>
        <end position="79"/>
    </location>
</feature>
<evidence type="ECO:0000313" key="10">
    <source>
        <dbReference type="Proteomes" id="UP001385951"/>
    </source>
</evidence>
<feature type="region of interest" description="Disordered" evidence="7">
    <location>
        <begin position="113"/>
        <end position="143"/>
    </location>
</feature>
<dbReference type="Proteomes" id="UP001385951">
    <property type="component" value="Unassembled WGS sequence"/>
</dbReference>
<feature type="compositionally biased region" description="Polar residues" evidence="7">
    <location>
        <begin position="44"/>
        <end position="57"/>
    </location>
</feature>
<dbReference type="InterPro" id="IPR004827">
    <property type="entry name" value="bZIP"/>
</dbReference>
<comment type="subcellular location">
    <subcellularLocation>
        <location evidence="1">Nucleus</location>
    </subcellularLocation>
</comment>
<dbReference type="PROSITE" id="PS50217">
    <property type="entry name" value="BZIP"/>
    <property type="match status" value="1"/>
</dbReference>
<feature type="region of interest" description="Disordered" evidence="7">
    <location>
        <begin position="322"/>
        <end position="376"/>
    </location>
</feature>
<dbReference type="PANTHER" id="PTHR13044:SF14">
    <property type="entry name" value="CRYPTOCEPHAL, ISOFORM A"/>
    <property type="match status" value="1"/>
</dbReference>
<dbReference type="InterPro" id="IPR046347">
    <property type="entry name" value="bZIP_sf"/>
</dbReference>
<feature type="coiled-coil region" evidence="6">
    <location>
        <begin position="280"/>
        <end position="314"/>
    </location>
</feature>
<dbReference type="Pfam" id="PF07716">
    <property type="entry name" value="bZIP_2"/>
    <property type="match status" value="1"/>
</dbReference>
<evidence type="ECO:0000313" key="9">
    <source>
        <dbReference type="EMBL" id="KAK7694266.1"/>
    </source>
</evidence>
<evidence type="ECO:0000256" key="4">
    <source>
        <dbReference type="ARBA" id="ARBA00023163"/>
    </source>
</evidence>
<dbReference type="SUPFAM" id="SSF57959">
    <property type="entry name" value="Leucine zipper domain"/>
    <property type="match status" value="1"/>
</dbReference>
<feature type="compositionally biased region" description="Polar residues" evidence="7">
    <location>
        <begin position="331"/>
        <end position="351"/>
    </location>
</feature>
<feature type="region of interest" description="Disordered" evidence="7">
    <location>
        <begin position="170"/>
        <end position="269"/>
    </location>
</feature>
<keyword evidence="10" id="KW-1185">Reference proteome</keyword>
<organism evidence="9 10">
    <name type="scientific">Cerrena zonata</name>
    <dbReference type="NCBI Taxonomy" id="2478898"/>
    <lineage>
        <taxon>Eukaryota</taxon>
        <taxon>Fungi</taxon>
        <taxon>Dikarya</taxon>
        <taxon>Basidiomycota</taxon>
        <taxon>Agaricomycotina</taxon>
        <taxon>Agaricomycetes</taxon>
        <taxon>Polyporales</taxon>
        <taxon>Cerrenaceae</taxon>
        <taxon>Cerrena</taxon>
    </lineage>
</organism>
<sequence length="376" mass="41369">MCSKEEGPSIHSDARGLVCPIIRSFLSANSNFSRVYMEHRPNIPGSQPHHSNSSGSNIPRRRSHSQPVPPPPIAGPSYRTTEQFDFSFQSPFGTSPELEYDEDLFRHFMSMSDDQHEHHQTAGFPSFPPPPPPPVPDQMSNQQGVNPLVTQTFLAWLQYVHLQNQLAQTQPSQSSQQQAQQPQIQPQTSLQQHQAQFPLSAQTGPPQTSQNIFQPSTSQSGPRVTAQAQVRTSPSVGASDTPSPDGGEPVEGESLAITEDKRRRNTAASARFRVKKKQWTLNLERSISDLSGRVEELEREAAELRRENGWLKEIVMLKSKRFGGSVPELGPNTSQSGSDSGSTEGPSTSVDRSGENDKDDDSTTSGKDKGKERAHS</sequence>
<keyword evidence="4" id="KW-0804">Transcription</keyword>
<feature type="compositionally biased region" description="Pro residues" evidence="7">
    <location>
        <begin position="126"/>
        <end position="136"/>
    </location>
</feature>
<evidence type="ECO:0000259" key="8">
    <source>
        <dbReference type="PROSITE" id="PS50217"/>
    </source>
</evidence>
<keyword evidence="5" id="KW-0539">Nucleus</keyword>
<keyword evidence="3" id="KW-0238">DNA-binding</keyword>
<keyword evidence="2" id="KW-0805">Transcription regulation</keyword>
<dbReference type="SMART" id="SM00338">
    <property type="entry name" value="BRLZ"/>
    <property type="match status" value="1"/>
</dbReference>
<dbReference type="GO" id="GO:0000977">
    <property type="term" value="F:RNA polymerase II transcription regulatory region sequence-specific DNA binding"/>
    <property type="evidence" value="ECO:0007669"/>
    <property type="project" value="TreeGrafter"/>
</dbReference>
<accession>A0AAW0GLE8</accession>
<dbReference type="PROSITE" id="PS00036">
    <property type="entry name" value="BZIP_BASIC"/>
    <property type="match status" value="1"/>
</dbReference>
<reference evidence="9 10" key="1">
    <citation type="submission" date="2022-09" db="EMBL/GenBank/DDBJ databases">
        <authorList>
            <person name="Palmer J.M."/>
        </authorList>
    </citation>
    <scope>NUCLEOTIDE SEQUENCE [LARGE SCALE GENOMIC DNA]</scope>
    <source>
        <strain evidence="9 10">DSM 7382</strain>
    </source>
</reference>
<dbReference type="CDD" id="cd14705">
    <property type="entry name" value="bZIP_Zip1"/>
    <property type="match status" value="1"/>
</dbReference>
<dbReference type="AlphaFoldDB" id="A0AAW0GLE8"/>
<evidence type="ECO:0000256" key="5">
    <source>
        <dbReference type="ARBA" id="ARBA00023242"/>
    </source>
</evidence>
<dbReference type="PANTHER" id="PTHR13044">
    <property type="entry name" value="ACTIVATING TRANSCRIPTION FACTOR ATF 4/5"/>
    <property type="match status" value="1"/>
</dbReference>
<comment type="caution">
    <text evidence="9">The sequence shown here is derived from an EMBL/GenBank/DDBJ whole genome shotgun (WGS) entry which is preliminary data.</text>
</comment>
<feature type="compositionally biased region" description="Basic and acidic residues" evidence="7">
    <location>
        <begin position="366"/>
        <end position="376"/>
    </location>
</feature>
<evidence type="ECO:0000256" key="2">
    <source>
        <dbReference type="ARBA" id="ARBA00023015"/>
    </source>
</evidence>
<dbReference type="GO" id="GO:0005634">
    <property type="term" value="C:nucleus"/>
    <property type="evidence" value="ECO:0007669"/>
    <property type="project" value="UniProtKB-SubCell"/>
</dbReference>
<proteinExistence type="predicted"/>